<reference evidence="4" key="3">
    <citation type="journal article" date="2018" name="Mol. Plant Microbe Interact.">
        <title>Genome sequence resources for the wheat stripe rust pathogen (Puccinia striiformis f. sp. tritici) and the barley stripe rust pathogen (Puccinia striiformis f. sp. hordei).</title>
        <authorList>
            <person name="Xia C."/>
            <person name="Wang M."/>
            <person name="Yin C."/>
            <person name="Cornejo O.E."/>
            <person name="Hulbert S.H."/>
            <person name="Chen X."/>
        </authorList>
    </citation>
    <scope>NUCLEOTIDE SEQUENCE [LARGE SCALE GENOMIC DNA]</scope>
    <source>
        <strain evidence="4">93TX-2</strain>
    </source>
</reference>
<comment type="caution">
    <text evidence="3">The sequence shown here is derived from an EMBL/GenBank/DDBJ whole genome shotgun (WGS) entry which is preliminary data.</text>
</comment>
<proteinExistence type="predicted"/>
<dbReference type="VEuPathDB" id="FungiDB:PSTT_15119"/>
<evidence type="ECO:0000313" key="3">
    <source>
        <dbReference type="EMBL" id="POW21776.1"/>
    </source>
</evidence>
<feature type="signal peptide" evidence="2">
    <location>
        <begin position="1"/>
        <end position="27"/>
    </location>
</feature>
<feature type="region of interest" description="Disordered" evidence="1">
    <location>
        <begin position="50"/>
        <end position="72"/>
    </location>
</feature>
<gene>
    <name evidence="3" type="ORF">PSHT_02077</name>
</gene>
<keyword evidence="4" id="KW-1185">Reference proteome</keyword>
<dbReference type="AlphaFoldDB" id="A0A2S4WJ10"/>
<evidence type="ECO:0000256" key="2">
    <source>
        <dbReference type="SAM" id="SignalP"/>
    </source>
</evidence>
<accession>A0A2S4WJ10</accession>
<dbReference type="EMBL" id="PKSM01000017">
    <property type="protein sequence ID" value="POW21776.1"/>
    <property type="molecule type" value="Genomic_DNA"/>
</dbReference>
<reference evidence="3 4" key="1">
    <citation type="submission" date="2017-12" db="EMBL/GenBank/DDBJ databases">
        <title>Gene loss provides genomic basis for host adaptation in cereal stripe rust fungi.</title>
        <authorList>
            <person name="Xia C."/>
        </authorList>
    </citation>
    <scope>NUCLEOTIDE SEQUENCE [LARGE SCALE GENOMIC DNA]</scope>
    <source>
        <strain evidence="3 4">93TX-2</strain>
    </source>
</reference>
<keyword evidence="2" id="KW-0732">Signal</keyword>
<reference evidence="4" key="2">
    <citation type="journal article" date="2018" name="BMC Genomics">
        <title>Genomic insights into host adaptation between the wheat stripe rust pathogen (Puccinia striiformis f. sp. tritici) and the barley stripe rust pathogen (Puccinia striiformis f. sp. hordei).</title>
        <authorList>
            <person name="Xia C."/>
            <person name="Wang M."/>
            <person name="Yin C."/>
            <person name="Cornejo O.E."/>
            <person name="Hulbert S.H."/>
            <person name="Chen X."/>
        </authorList>
    </citation>
    <scope>NUCLEOTIDE SEQUENCE [LARGE SCALE GENOMIC DNA]</scope>
    <source>
        <strain evidence="4">93TX-2</strain>
    </source>
</reference>
<name>A0A2S4WJ10_9BASI</name>
<protein>
    <submittedName>
        <fullName evidence="3">Uncharacterized protein</fullName>
    </submittedName>
</protein>
<evidence type="ECO:0000313" key="4">
    <source>
        <dbReference type="Proteomes" id="UP000238274"/>
    </source>
</evidence>
<evidence type="ECO:0000256" key="1">
    <source>
        <dbReference type="SAM" id="MobiDB-lite"/>
    </source>
</evidence>
<feature type="chain" id="PRO_5015472640" evidence="2">
    <location>
        <begin position="28"/>
        <end position="72"/>
    </location>
</feature>
<sequence>MFNNIMTRGFPMALLLIIALSSGFSLGAPTPGSIVMPGKGGACEGSCAAQGAPSAGRGCTSADECRNGSAHA</sequence>
<dbReference type="Proteomes" id="UP000238274">
    <property type="component" value="Unassembled WGS sequence"/>
</dbReference>
<organism evidence="3 4">
    <name type="scientific">Puccinia striiformis</name>
    <dbReference type="NCBI Taxonomy" id="27350"/>
    <lineage>
        <taxon>Eukaryota</taxon>
        <taxon>Fungi</taxon>
        <taxon>Dikarya</taxon>
        <taxon>Basidiomycota</taxon>
        <taxon>Pucciniomycotina</taxon>
        <taxon>Pucciniomycetes</taxon>
        <taxon>Pucciniales</taxon>
        <taxon>Pucciniaceae</taxon>
        <taxon>Puccinia</taxon>
    </lineage>
</organism>
<dbReference type="VEuPathDB" id="FungiDB:PSHT_02077"/>